<name>A0ABC9X7A0_GRUJA</name>
<dbReference type="EMBL" id="BAAFJT010000008">
    <property type="protein sequence ID" value="GAB0192877.1"/>
    <property type="molecule type" value="Genomic_DNA"/>
</dbReference>
<evidence type="ECO:0000313" key="2">
    <source>
        <dbReference type="Proteomes" id="UP001623348"/>
    </source>
</evidence>
<accession>A0ABC9X7A0</accession>
<gene>
    <name evidence="1" type="ORF">GRJ2_001753000</name>
</gene>
<comment type="caution">
    <text evidence="1">The sequence shown here is derived from an EMBL/GenBank/DDBJ whole genome shotgun (WGS) entry which is preliminary data.</text>
</comment>
<dbReference type="AlphaFoldDB" id="A0ABC9X7A0"/>
<evidence type="ECO:0000313" key="1">
    <source>
        <dbReference type="EMBL" id="GAB0192877.1"/>
    </source>
</evidence>
<organism evidence="1 2">
    <name type="scientific">Grus japonensis</name>
    <name type="common">Japanese crane</name>
    <name type="synonym">Red-crowned crane</name>
    <dbReference type="NCBI Taxonomy" id="30415"/>
    <lineage>
        <taxon>Eukaryota</taxon>
        <taxon>Metazoa</taxon>
        <taxon>Chordata</taxon>
        <taxon>Craniata</taxon>
        <taxon>Vertebrata</taxon>
        <taxon>Euteleostomi</taxon>
        <taxon>Archelosauria</taxon>
        <taxon>Archosauria</taxon>
        <taxon>Dinosauria</taxon>
        <taxon>Saurischia</taxon>
        <taxon>Theropoda</taxon>
        <taxon>Coelurosauria</taxon>
        <taxon>Aves</taxon>
        <taxon>Neognathae</taxon>
        <taxon>Neoaves</taxon>
        <taxon>Gruiformes</taxon>
        <taxon>Gruidae</taxon>
        <taxon>Grus</taxon>
    </lineage>
</organism>
<reference evidence="1 2" key="1">
    <citation type="submission" date="2024-06" db="EMBL/GenBank/DDBJ databases">
        <title>The draft genome of Grus japonensis, version 3.</title>
        <authorList>
            <person name="Nabeshima K."/>
            <person name="Suzuki S."/>
            <person name="Onuma M."/>
        </authorList>
    </citation>
    <scope>NUCLEOTIDE SEQUENCE [LARGE SCALE GENOMIC DNA]</scope>
    <source>
        <strain evidence="1 2">451A</strain>
    </source>
</reference>
<sequence length="85" mass="9748">MPCFHHSVLHIPYKCHCPMKMARHGWDYPSHDSGYDSGVTWHVEMLFGTVLSILDASASLQQSPEYRIRVILLVDDCYQVLAITE</sequence>
<protein>
    <submittedName>
        <fullName evidence="1">Uncharacterized protein</fullName>
    </submittedName>
</protein>
<dbReference type="Proteomes" id="UP001623348">
    <property type="component" value="Unassembled WGS sequence"/>
</dbReference>
<proteinExistence type="predicted"/>
<keyword evidence="2" id="KW-1185">Reference proteome</keyword>